<dbReference type="SFLD" id="SFLDG01153">
    <property type="entry name" value="Main.4:_Theta-like"/>
    <property type="match status" value="1"/>
</dbReference>
<gene>
    <name evidence="4" type="ORF">V9T40_013316</name>
</gene>
<dbReference type="PROSITE" id="PS50405">
    <property type="entry name" value="GST_CTER"/>
    <property type="match status" value="1"/>
</dbReference>
<dbReference type="Pfam" id="PF00043">
    <property type="entry name" value="GST_C"/>
    <property type="match status" value="1"/>
</dbReference>
<dbReference type="AlphaFoldDB" id="A0AAN9TL33"/>
<organism evidence="4 5">
    <name type="scientific">Parthenolecanium corni</name>
    <dbReference type="NCBI Taxonomy" id="536013"/>
    <lineage>
        <taxon>Eukaryota</taxon>
        <taxon>Metazoa</taxon>
        <taxon>Ecdysozoa</taxon>
        <taxon>Arthropoda</taxon>
        <taxon>Hexapoda</taxon>
        <taxon>Insecta</taxon>
        <taxon>Pterygota</taxon>
        <taxon>Neoptera</taxon>
        <taxon>Paraneoptera</taxon>
        <taxon>Hemiptera</taxon>
        <taxon>Sternorrhyncha</taxon>
        <taxon>Coccoidea</taxon>
        <taxon>Coccidae</taxon>
        <taxon>Parthenolecanium</taxon>
    </lineage>
</organism>
<dbReference type="InterPro" id="IPR010987">
    <property type="entry name" value="Glutathione-S-Trfase_C-like"/>
</dbReference>
<dbReference type="SUPFAM" id="SSF52833">
    <property type="entry name" value="Thioredoxin-like"/>
    <property type="match status" value="1"/>
</dbReference>
<dbReference type="GO" id="GO:0004364">
    <property type="term" value="F:glutathione transferase activity"/>
    <property type="evidence" value="ECO:0007669"/>
    <property type="project" value="TreeGrafter"/>
</dbReference>
<evidence type="ECO:0000259" key="3">
    <source>
        <dbReference type="PROSITE" id="PS50405"/>
    </source>
</evidence>
<dbReference type="Pfam" id="PF13417">
    <property type="entry name" value="GST_N_3"/>
    <property type="match status" value="1"/>
</dbReference>
<keyword evidence="5" id="KW-1185">Reference proteome</keyword>
<dbReference type="GO" id="GO:0006749">
    <property type="term" value="P:glutathione metabolic process"/>
    <property type="evidence" value="ECO:0007669"/>
    <property type="project" value="TreeGrafter"/>
</dbReference>
<dbReference type="SFLD" id="SFLDG00358">
    <property type="entry name" value="Main_(cytGST)"/>
    <property type="match status" value="1"/>
</dbReference>
<dbReference type="PANTHER" id="PTHR43969:SF9">
    <property type="entry name" value="GLUTATHIONE S TRANSFERASE D10, ISOFORM A-RELATED"/>
    <property type="match status" value="1"/>
</dbReference>
<dbReference type="CDD" id="cd03177">
    <property type="entry name" value="GST_C_Delta_Epsilon"/>
    <property type="match status" value="1"/>
</dbReference>
<comment type="caution">
    <text evidence="4">The sequence shown here is derived from an EMBL/GenBank/DDBJ whole genome shotgun (WGS) entry which is preliminary data.</text>
</comment>
<dbReference type="FunFam" id="1.20.1050.10:FF:000007">
    <property type="entry name" value="Glutathione S-transferase 1-1"/>
    <property type="match status" value="1"/>
</dbReference>
<dbReference type="Gene3D" id="3.40.30.10">
    <property type="entry name" value="Glutaredoxin"/>
    <property type="match status" value="1"/>
</dbReference>
<dbReference type="InterPro" id="IPR040079">
    <property type="entry name" value="Glutathione_S-Trfase"/>
</dbReference>
<evidence type="ECO:0000313" key="5">
    <source>
        <dbReference type="Proteomes" id="UP001367676"/>
    </source>
</evidence>
<sequence>MLKFYYDLASPPVRAVYFTIKHLNIPVEMINVKLFQGELRTKEYLKINPLGRIPVVDDGGIILTDSHAINIYLSTKFEGGDKLYPSDIVRRAIVNQRLFFDTGELFPSLRHLTKKVALKHSTGIDEESLEIFDQGYKGAENYLQNGKFIAGDDLTIADFSVASTIASLNIYVPVNKEKYPLLTAYLERAKKWPHYDTIMEPGIEMSRKFLKIMNFALPE</sequence>
<feature type="domain" description="GST C-terminal" evidence="3">
    <location>
        <begin position="87"/>
        <end position="209"/>
    </location>
</feature>
<evidence type="ECO:0000259" key="2">
    <source>
        <dbReference type="PROSITE" id="PS50404"/>
    </source>
</evidence>
<dbReference type="EMBL" id="JBBCAQ010000018">
    <property type="protein sequence ID" value="KAK7595491.1"/>
    <property type="molecule type" value="Genomic_DNA"/>
</dbReference>
<dbReference type="InterPro" id="IPR036282">
    <property type="entry name" value="Glutathione-S-Trfase_C_sf"/>
</dbReference>
<evidence type="ECO:0008006" key="6">
    <source>
        <dbReference type="Google" id="ProtNLM"/>
    </source>
</evidence>
<evidence type="ECO:0000313" key="4">
    <source>
        <dbReference type="EMBL" id="KAK7595491.1"/>
    </source>
</evidence>
<dbReference type="Gene3D" id="1.20.1050.10">
    <property type="match status" value="1"/>
</dbReference>
<dbReference type="Proteomes" id="UP001367676">
    <property type="component" value="Unassembled WGS sequence"/>
</dbReference>
<dbReference type="PROSITE" id="PS50404">
    <property type="entry name" value="GST_NTER"/>
    <property type="match status" value="1"/>
</dbReference>
<dbReference type="InterPro" id="IPR004045">
    <property type="entry name" value="Glutathione_S-Trfase_N"/>
</dbReference>
<dbReference type="InterPro" id="IPR004046">
    <property type="entry name" value="GST_C"/>
</dbReference>
<feature type="domain" description="GST N-terminal" evidence="2">
    <location>
        <begin position="1"/>
        <end position="81"/>
    </location>
</feature>
<dbReference type="InterPro" id="IPR036249">
    <property type="entry name" value="Thioredoxin-like_sf"/>
</dbReference>
<protein>
    <recommendedName>
        <fullName evidence="6">Glutathione S-transferase</fullName>
    </recommendedName>
</protein>
<dbReference type="PANTHER" id="PTHR43969">
    <property type="entry name" value="GLUTATHIONE S TRANSFERASE D10, ISOFORM A-RELATED"/>
    <property type="match status" value="1"/>
</dbReference>
<name>A0AAN9TL33_9HEMI</name>
<dbReference type="SFLD" id="SFLDS00019">
    <property type="entry name" value="Glutathione_Transferase_(cytos"/>
    <property type="match status" value="1"/>
</dbReference>
<evidence type="ECO:0000256" key="1">
    <source>
        <dbReference type="ARBA" id="ARBA00011738"/>
    </source>
</evidence>
<accession>A0AAN9TL33</accession>
<reference evidence="4 5" key="1">
    <citation type="submission" date="2024-03" db="EMBL/GenBank/DDBJ databases">
        <title>Adaptation during the transition from Ophiocordyceps entomopathogen to insect associate is accompanied by gene loss and intensified selection.</title>
        <authorList>
            <person name="Ward C.M."/>
            <person name="Onetto C.A."/>
            <person name="Borneman A.R."/>
        </authorList>
    </citation>
    <scope>NUCLEOTIDE SEQUENCE [LARGE SCALE GENOMIC DNA]</scope>
    <source>
        <strain evidence="4">AWRI1</strain>
        <tissue evidence="4">Single Adult Female</tissue>
    </source>
</reference>
<dbReference type="SUPFAM" id="SSF47616">
    <property type="entry name" value="GST C-terminal domain-like"/>
    <property type="match status" value="1"/>
</dbReference>
<comment type="subunit">
    <text evidence="1">Homodimer.</text>
</comment>
<proteinExistence type="predicted"/>